<dbReference type="EMBL" id="ML977599">
    <property type="protein sequence ID" value="KAF1998947.1"/>
    <property type="molecule type" value="Genomic_DNA"/>
</dbReference>
<evidence type="ECO:0000256" key="1">
    <source>
        <dbReference type="SAM" id="SignalP"/>
    </source>
</evidence>
<organism evidence="2 3">
    <name type="scientific">Amniculicola lignicola CBS 123094</name>
    <dbReference type="NCBI Taxonomy" id="1392246"/>
    <lineage>
        <taxon>Eukaryota</taxon>
        <taxon>Fungi</taxon>
        <taxon>Dikarya</taxon>
        <taxon>Ascomycota</taxon>
        <taxon>Pezizomycotina</taxon>
        <taxon>Dothideomycetes</taxon>
        <taxon>Pleosporomycetidae</taxon>
        <taxon>Pleosporales</taxon>
        <taxon>Amniculicolaceae</taxon>
        <taxon>Amniculicola</taxon>
    </lineage>
</organism>
<gene>
    <name evidence="2" type="ORF">P154DRAFT_577340</name>
</gene>
<name>A0A6A5WBY2_9PLEO</name>
<protein>
    <submittedName>
        <fullName evidence="2">Uncharacterized protein</fullName>
    </submittedName>
</protein>
<sequence length="202" mass="22717">MYPLFFFSISTVAAGVIASYDPFPNTAELSKRVTPSFDIYLYEGPNCEDNHETKEYGWLCEGYGPDVCCYHPTAYFASADYADVGKTIRSSGFAIGAYDRRTTGQTIENCFMQISQDDTCVSALWASFGGAQVHAGSETPQPEKKKRAVGLKGKPARKIFFRRGNIRWTMDAKKHAKLFFGLREREKAVYMQKYGVKKMLTS</sequence>
<reference evidence="2" key="1">
    <citation type="journal article" date="2020" name="Stud. Mycol.">
        <title>101 Dothideomycetes genomes: a test case for predicting lifestyles and emergence of pathogens.</title>
        <authorList>
            <person name="Haridas S."/>
            <person name="Albert R."/>
            <person name="Binder M."/>
            <person name="Bloem J."/>
            <person name="Labutti K."/>
            <person name="Salamov A."/>
            <person name="Andreopoulos B."/>
            <person name="Baker S."/>
            <person name="Barry K."/>
            <person name="Bills G."/>
            <person name="Bluhm B."/>
            <person name="Cannon C."/>
            <person name="Castanera R."/>
            <person name="Culley D."/>
            <person name="Daum C."/>
            <person name="Ezra D."/>
            <person name="Gonzalez J."/>
            <person name="Henrissat B."/>
            <person name="Kuo A."/>
            <person name="Liang C."/>
            <person name="Lipzen A."/>
            <person name="Lutzoni F."/>
            <person name="Magnuson J."/>
            <person name="Mondo S."/>
            <person name="Nolan M."/>
            <person name="Ohm R."/>
            <person name="Pangilinan J."/>
            <person name="Park H.-J."/>
            <person name="Ramirez L."/>
            <person name="Alfaro M."/>
            <person name="Sun H."/>
            <person name="Tritt A."/>
            <person name="Yoshinaga Y."/>
            <person name="Zwiers L.-H."/>
            <person name="Turgeon B."/>
            <person name="Goodwin S."/>
            <person name="Spatafora J."/>
            <person name="Crous P."/>
            <person name="Grigoriev I."/>
        </authorList>
    </citation>
    <scope>NUCLEOTIDE SEQUENCE</scope>
    <source>
        <strain evidence="2">CBS 123094</strain>
    </source>
</reference>
<proteinExistence type="predicted"/>
<keyword evidence="1" id="KW-0732">Signal</keyword>
<accession>A0A6A5WBY2</accession>
<feature type="signal peptide" evidence="1">
    <location>
        <begin position="1"/>
        <end position="18"/>
    </location>
</feature>
<dbReference type="AlphaFoldDB" id="A0A6A5WBY2"/>
<evidence type="ECO:0000313" key="2">
    <source>
        <dbReference type="EMBL" id="KAF1998947.1"/>
    </source>
</evidence>
<dbReference type="Proteomes" id="UP000799779">
    <property type="component" value="Unassembled WGS sequence"/>
</dbReference>
<evidence type="ECO:0000313" key="3">
    <source>
        <dbReference type="Proteomes" id="UP000799779"/>
    </source>
</evidence>
<feature type="chain" id="PRO_5025343956" evidence="1">
    <location>
        <begin position="19"/>
        <end position="202"/>
    </location>
</feature>
<keyword evidence="3" id="KW-1185">Reference proteome</keyword>